<feature type="transmembrane region" description="Helical" evidence="7">
    <location>
        <begin position="415"/>
        <end position="434"/>
    </location>
</feature>
<keyword evidence="5 7" id="KW-1133">Transmembrane helix</keyword>
<evidence type="ECO:0000256" key="5">
    <source>
        <dbReference type="ARBA" id="ARBA00022989"/>
    </source>
</evidence>
<keyword evidence="6 7" id="KW-0472">Membrane</keyword>
<evidence type="ECO:0000313" key="9">
    <source>
        <dbReference type="EMBL" id="MEX6429460.1"/>
    </source>
</evidence>
<evidence type="ECO:0000256" key="6">
    <source>
        <dbReference type="ARBA" id="ARBA00023136"/>
    </source>
</evidence>
<keyword evidence="4 7" id="KW-0812">Transmembrane</keyword>
<evidence type="ECO:0000259" key="8">
    <source>
        <dbReference type="PROSITE" id="PS50850"/>
    </source>
</evidence>
<dbReference type="InterPro" id="IPR005829">
    <property type="entry name" value="Sugar_transporter_CS"/>
</dbReference>
<feature type="transmembrane region" description="Helical" evidence="7">
    <location>
        <begin position="348"/>
        <end position="371"/>
    </location>
</feature>
<dbReference type="InterPro" id="IPR036259">
    <property type="entry name" value="MFS_trans_sf"/>
</dbReference>
<feature type="transmembrane region" description="Helical" evidence="7">
    <location>
        <begin position="177"/>
        <end position="196"/>
    </location>
</feature>
<evidence type="ECO:0000256" key="2">
    <source>
        <dbReference type="ARBA" id="ARBA00010992"/>
    </source>
</evidence>
<accession>A0ABV3Y239</accession>
<feature type="transmembrane region" description="Helical" evidence="7">
    <location>
        <begin position="294"/>
        <end position="315"/>
    </location>
</feature>
<feature type="transmembrane region" description="Helical" evidence="7">
    <location>
        <begin position="116"/>
        <end position="138"/>
    </location>
</feature>
<dbReference type="PROSITE" id="PS00217">
    <property type="entry name" value="SUGAR_TRANSPORT_2"/>
    <property type="match status" value="1"/>
</dbReference>
<dbReference type="PRINTS" id="PR00171">
    <property type="entry name" value="SUGRTRNSPORT"/>
</dbReference>
<sequence length="453" mass="48819">MSMAELNTKDGILDDERLHGFHRKLTLFSAGGAFLDGYDLAVIGVALPFLTQHFHLSTVMQSWTVGSVLIGNMVGMLIFGFLTDKLGRRSMYVIDLVAFVVFAALTAVSTQFWELLLFRFLLGVGIGADYTISPALVAEFNPAARRGARVGSLTLWFFVGGLLSYVLGIGLAPFGTIAWRIMLAFGALLALVVLILRSRIPESPRWLRSKHRDDEADKVLEHLTRVATDVAPMVIDNSNHVLLPSDRRLRTLFGRIAFVSAFWFAWDVMYYGVSLFAPSIVKAAGHGSVLMADFAGASLSIVSIIGTVVCIYVLVDKVGRRPLLIFGFLGLAIPLLVLASIHNPSISLLVLLLDLGVLIGNLGPGVLPWIYATDLFPTKVRALGTGVGAFVGRIGGLLGVFLFPNLVEHLGVAHATFLFVGVGIVGSIIAFIWAPETKGRSLESLEAGLGDNG</sequence>
<dbReference type="PROSITE" id="PS50850">
    <property type="entry name" value="MFS"/>
    <property type="match status" value="1"/>
</dbReference>
<gene>
    <name evidence="9" type="ORF">AB6A68_06350</name>
</gene>
<feature type="transmembrane region" description="Helical" evidence="7">
    <location>
        <begin position="27"/>
        <end position="50"/>
    </location>
</feature>
<dbReference type="RefSeq" id="WP_276947543.1">
    <property type="nucleotide sequence ID" value="NZ_DAHZQU010000213.1"/>
</dbReference>
<keyword evidence="10" id="KW-1185">Reference proteome</keyword>
<evidence type="ECO:0000256" key="7">
    <source>
        <dbReference type="SAM" id="Phobius"/>
    </source>
</evidence>
<organism evidence="9 10">
    <name type="scientific">Ferrimicrobium acidiphilum</name>
    <dbReference type="NCBI Taxonomy" id="121039"/>
    <lineage>
        <taxon>Bacteria</taxon>
        <taxon>Bacillati</taxon>
        <taxon>Actinomycetota</taxon>
        <taxon>Acidimicrobiia</taxon>
        <taxon>Acidimicrobiales</taxon>
        <taxon>Acidimicrobiaceae</taxon>
        <taxon>Ferrimicrobium</taxon>
    </lineage>
</organism>
<dbReference type="SUPFAM" id="SSF103473">
    <property type="entry name" value="MFS general substrate transporter"/>
    <property type="match status" value="1"/>
</dbReference>
<dbReference type="EMBL" id="JBFSHR010000017">
    <property type="protein sequence ID" value="MEX6429460.1"/>
    <property type="molecule type" value="Genomic_DNA"/>
</dbReference>
<comment type="similarity">
    <text evidence="2">Belongs to the major facilitator superfamily. Sugar transporter (TC 2.A.1.1) family.</text>
</comment>
<evidence type="ECO:0000256" key="1">
    <source>
        <dbReference type="ARBA" id="ARBA00004651"/>
    </source>
</evidence>
<protein>
    <submittedName>
        <fullName evidence="9">MFS transporter</fullName>
    </submittedName>
</protein>
<dbReference type="Gene3D" id="1.20.1250.20">
    <property type="entry name" value="MFS general substrate transporter like domains"/>
    <property type="match status" value="1"/>
</dbReference>
<name>A0ABV3Y239_9ACTN</name>
<feature type="transmembrane region" description="Helical" evidence="7">
    <location>
        <begin position="150"/>
        <end position="171"/>
    </location>
</feature>
<comment type="caution">
    <text evidence="9">The sequence shown here is derived from an EMBL/GenBank/DDBJ whole genome shotgun (WGS) entry which is preliminary data.</text>
</comment>
<proteinExistence type="inferred from homology"/>
<dbReference type="InterPro" id="IPR003663">
    <property type="entry name" value="Sugar/inositol_transpt"/>
</dbReference>
<dbReference type="PANTHER" id="PTHR48020:SF12">
    <property type="entry name" value="PROTON MYO-INOSITOL COTRANSPORTER"/>
    <property type="match status" value="1"/>
</dbReference>
<feature type="transmembrane region" description="Helical" evidence="7">
    <location>
        <begin position="252"/>
        <end position="274"/>
    </location>
</feature>
<evidence type="ECO:0000256" key="3">
    <source>
        <dbReference type="ARBA" id="ARBA00022448"/>
    </source>
</evidence>
<feature type="domain" description="Major facilitator superfamily (MFS) profile" evidence="8">
    <location>
        <begin position="25"/>
        <end position="438"/>
    </location>
</feature>
<comment type="subcellular location">
    <subcellularLocation>
        <location evidence="1">Cell membrane</location>
        <topology evidence="1">Multi-pass membrane protein</topology>
    </subcellularLocation>
</comment>
<dbReference type="PANTHER" id="PTHR48020">
    <property type="entry name" value="PROTON MYO-INOSITOL COTRANSPORTER"/>
    <property type="match status" value="1"/>
</dbReference>
<keyword evidence="3" id="KW-0813">Transport</keyword>
<dbReference type="InterPro" id="IPR050814">
    <property type="entry name" value="Myo-inositol_Transporter"/>
</dbReference>
<evidence type="ECO:0000256" key="4">
    <source>
        <dbReference type="ARBA" id="ARBA00022692"/>
    </source>
</evidence>
<feature type="transmembrane region" description="Helical" evidence="7">
    <location>
        <begin position="62"/>
        <end position="83"/>
    </location>
</feature>
<reference evidence="9 10" key="1">
    <citation type="submission" date="2024-07" db="EMBL/GenBank/DDBJ databases">
        <title>Draft Genome Sequence of Ferrimicrobium acidiphilum Strain YE2023, Isolated from a Pulp of Bioleach Reactor.</title>
        <authorList>
            <person name="Elkina Y.A."/>
            <person name="Bulaeva A.G."/>
            <person name="Beletsky A.V."/>
            <person name="Mardanov A.V."/>
        </authorList>
    </citation>
    <scope>NUCLEOTIDE SEQUENCE [LARGE SCALE GENOMIC DNA]</scope>
    <source>
        <strain evidence="9 10">YE2023</strain>
    </source>
</reference>
<dbReference type="Pfam" id="PF00083">
    <property type="entry name" value="Sugar_tr"/>
    <property type="match status" value="1"/>
</dbReference>
<feature type="transmembrane region" description="Helical" evidence="7">
    <location>
        <begin position="322"/>
        <end position="342"/>
    </location>
</feature>
<feature type="transmembrane region" description="Helical" evidence="7">
    <location>
        <begin position="383"/>
        <end position="403"/>
    </location>
</feature>
<feature type="transmembrane region" description="Helical" evidence="7">
    <location>
        <begin position="90"/>
        <end position="110"/>
    </location>
</feature>
<dbReference type="InterPro" id="IPR005828">
    <property type="entry name" value="MFS_sugar_transport-like"/>
</dbReference>
<dbReference type="InterPro" id="IPR020846">
    <property type="entry name" value="MFS_dom"/>
</dbReference>
<dbReference type="Proteomes" id="UP001560267">
    <property type="component" value="Unassembled WGS sequence"/>
</dbReference>
<evidence type="ECO:0000313" key="10">
    <source>
        <dbReference type="Proteomes" id="UP001560267"/>
    </source>
</evidence>